<dbReference type="EMBL" id="UOGJ01000032">
    <property type="protein sequence ID" value="VAX35162.1"/>
    <property type="molecule type" value="Genomic_DNA"/>
</dbReference>
<dbReference type="InterPro" id="IPR036388">
    <property type="entry name" value="WH-like_DNA-bd_sf"/>
</dbReference>
<dbReference type="Pfam" id="PF12728">
    <property type="entry name" value="HTH_17"/>
    <property type="match status" value="1"/>
</dbReference>
<sequence>MIIRELMTIEEVAEYLRVKKRTIYAWLKNDKIPAVKAVGQWRFKRKKIDEWLEKQ</sequence>
<gene>
    <name evidence="2" type="ORF">MNBD_UNCLBAC01-1107</name>
</gene>
<dbReference type="SUPFAM" id="SSF46955">
    <property type="entry name" value="Putative DNA-binding domain"/>
    <property type="match status" value="1"/>
</dbReference>
<dbReference type="InterPro" id="IPR010093">
    <property type="entry name" value="SinI_DNA-bd"/>
</dbReference>
<dbReference type="NCBIfam" id="TIGR01764">
    <property type="entry name" value="excise"/>
    <property type="match status" value="1"/>
</dbReference>
<dbReference type="AlphaFoldDB" id="A0A3B1D354"/>
<dbReference type="InterPro" id="IPR009061">
    <property type="entry name" value="DNA-bd_dom_put_sf"/>
</dbReference>
<name>A0A3B1D354_9ZZZZ</name>
<organism evidence="2">
    <name type="scientific">hydrothermal vent metagenome</name>
    <dbReference type="NCBI Taxonomy" id="652676"/>
    <lineage>
        <taxon>unclassified sequences</taxon>
        <taxon>metagenomes</taxon>
        <taxon>ecological metagenomes</taxon>
    </lineage>
</organism>
<dbReference type="InterPro" id="IPR041657">
    <property type="entry name" value="HTH_17"/>
</dbReference>
<accession>A0A3B1D354</accession>
<dbReference type="Gene3D" id="1.10.10.10">
    <property type="entry name" value="Winged helix-like DNA-binding domain superfamily/Winged helix DNA-binding domain"/>
    <property type="match status" value="1"/>
</dbReference>
<proteinExistence type="predicted"/>
<feature type="domain" description="Helix-turn-helix" evidence="1">
    <location>
        <begin position="6"/>
        <end position="55"/>
    </location>
</feature>
<protein>
    <recommendedName>
        <fullName evidence="1">Helix-turn-helix domain-containing protein</fullName>
    </recommendedName>
</protein>
<evidence type="ECO:0000313" key="2">
    <source>
        <dbReference type="EMBL" id="VAX35162.1"/>
    </source>
</evidence>
<dbReference type="GO" id="GO:0003677">
    <property type="term" value="F:DNA binding"/>
    <property type="evidence" value="ECO:0007669"/>
    <property type="project" value="InterPro"/>
</dbReference>
<reference evidence="2" key="1">
    <citation type="submission" date="2018-06" db="EMBL/GenBank/DDBJ databases">
        <authorList>
            <person name="Zhirakovskaya E."/>
        </authorList>
    </citation>
    <scope>NUCLEOTIDE SEQUENCE</scope>
</reference>
<evidence type="ECO:0000259" key="1">
    <source>
        <dbReference type="Pfam" id="PF12728"/>
    </source>
</evidence>